<evidence type="ECO:0000313" key="3">
    <source>
        <dbReference type="Proteomes" id="UP000048948"/>
    </source>
</evidence>
<feature type="region of interest" description="Disordered" evidence="1">
    <location>
        <begin position="290"/>
        <end position="375"/>
    </location>
</feature>
<gene>
    <name evidence="2" type="ORF">ERS027646_03408</name>
</gene>
<protein>
    <submittedName>
        <fullName evidence="2">Uncharacterized protein</fullName>
    </submittedName>
</protein>
<dbReference type="Proteomes" id="UP000048948">
    <property type="component" value="Unassembled WGS sequence"/>
</dbReference>
<organism evidence="2 3">
    <name type="scientific">Mycobacterium tuberculosis</name>
    <dbReference type="NCBI Taxonomy" id="1773"/>
    <lineage>
        <taxon>Bacteria</taxon>
        <taxon>Bacillati</taxon>
        <taxon>Actinomycetota</taxon>
        <taxon>Actinomycetes</taxon>
        <taxon>Mycobacteriales</taxon>
        <taxon>Mycobacteriaceae</taxon>
        <taxon>Mycobacterium</taxon>
        <taxon>Mycobacterium tuberculosis complex</taxon>
    </lineage>
</organism>
<evidence type="ECO:0000256" key="1">
    <source>
        <dbReference type="SAM" id="MobiDB-lite"/>
    </source>
</evidence>
<feature type="region of interest" description="Disordered" evidence="1">
    <location>
        <begin position="148"/>
        <end position="167"/>
    </location>
</feature>
<evidence type="ECO:0000313" key="2">
    <source>
        <dbReference type="EMBL" id="CKT35646.1"/>
    </source>
</evidence>
<dbReference type="AlphaFoldDB" id="A0A655AI40"/>
<dbReference type="EMBL" id="CNGE01000795">
    <property type="protein sequence ID" value="CKT35646.1"/>
    <property type="molecule type" value="Genomic_DNA"/>
</dbReference>
<accession>A0A655AI40</accession>
<sequence>MPIIILWPRRSGFDSIRPSALSRPKSVPMTWGLSSADRTESNPASAKERATSSANASERWYAHTKLSPTAVAIAFSTSLPISAQCAVGSQESIWRSASSVTVRKRVRRSWSTSAVRSLNPSPSTCCHSAVCCTACWASRLRRSKSEASRSRRFGSLTTDSSEPRDTANCSVAERISPSTPARTRSVARESTCSLRNLTIAGKLDSSLSSLSLSVTAWLRNSDETAMIGIGTRARCRCAALALTISRQRGYRSVLVATTAPTGQIWWACRTNHISGSVNSWLVSLTTKTASASGSSPSVADRWGCPRPPTPGVSINASPPRSSGLGAPTSTRNTSRPPACGARRTSVLMSSTGMSTAAVVPSGPAASTSRADGWAL</sequence>
<feature type="region of interest" description="Disordered" evidence="1">
    <location>
        <begin position="19"/>
        <end position="53"/>
    </location>
</feature>
<name>A0A655AI40_MYCTX</name>
<reference evidence="2 3" key="1">
    <citation type="submission" date="2015-03" db="EMBL/GenBank/DDBJ databases">
        <authorList>
            <consortium name="Pathogen Informatics"/>
        </authorList>
    </citation>
    <scope>NUCLEOTIDE SEQUENCE [LARGE SCALE GENOMIC DNA]</scope>
    <source>
        <strain evidence="2 3">Bir 172</strain>
    </source>
</reference>
<proteinExistence type="predicted"/>